<dbReference type="Proteomes" id="UP001225316">
    <property type="component" value="Unassembled WGS sequence"/>
</dbReference>
<name>A0ABU1AVS3_9BACT</name>
<evidence type="ECO:0000313" key="1">
    <source>
        <dbReference type="EMBL" id="MDQ8208242.1"/>
    </source>
</evidence>
<keyword evidence="2" id="KW-1185">Reference proteome</keyword>
<gene>
    <name evidence="1" type="ORF">QEH52_12030</name>
</gene>
<evidence type="ECO:0000313" key="2">
    <source>
        <dbReference type="Proteomes" id="UP001225316"/>
    </source>
</evidence>
<reference evidence="1 2" key="1">
    <citation type="submission" date="2023-04" db="EMBL/GenBank/DDBJ databases">
        <title>A novel bacteria isolated from coastal sediment.</title>
        <authorList>
            <person name="Liu X.-J."/>
            <person name="Du Z.-J."/>
        </authorList>
    </citation>
    <scope>NUCLEOTIDE SEQUENCE [LARGE SCALE GENOMIC DNA]</scope>
    <source>
        <strain evidence="1 2">SDUM461003</strain>
    </source>
</reference>
<accession>A0ABU1AVS3</accession>
<sequence length="355" mass="40001">MIDPDTNEEEAGEIRIHVINGSNQWVKVPLDTDLAPDYYVSTGQYANYDSCWLEGIKDGPITIEVEVVINDGTPITVEKKAMICTEKTKAEWQQETYKDIELMLGVDVSNFTPNSEFTQVQNQIIALYDYYGLFYGFDEDNYLWMGLAKLAGAEAYAGMYDSSQGSNALLLILTFTSYDDNLNDDALELLSKILQEGAINIFKDIAWQFKAYHTSGLSALEFVALNDSDAVDFTDWQMIDSGIENGSGTYVRAGSQNLLEREQYRVIQPSYDQMASLLPVTVANWFGENPVPEGEGFNDAVSGGNLMDPDDRWDWVIHTTKGIWPLWIYTPKTQRKTWVDMSVEDLAAPHSFLIN</sequence>
<dbReference type="EMBL" id="JARXHW010000027">
    <property type="protein sequence ID" value="MDQ8208242.1"/>
    <property type="molecule type" value="Genomic_DNA"/>
</dbReference>
<organism evidence="1 2">
    <name type="scientific">Thalassobacterium maritimum</name>
    <dbReference type="NCBI Taxonomy" id="3041265"/>
    <lineage>
        <taxon>Bacteria</taxon>
        <taxon>Pseudomonadati</taxon>
        <taxon>Verrucomicrobiota</taxon>
        <taxon>Opitutia</taxon>
        <taxon>Puniceicoccales</taxon>
        <taxon>Coraliomargaritaceae</taxon>
        <taxon>Thalassobacterium</taxon>
    </lineage>
</organism>
<proteinExistence type="predicted"/>
<protein>
    <submittedName>
        <fullName evidence="1">Uncharacterized protein</fullName>
    </submittedName>
</protein>
<comment type="caution">
    <text evidence="1">The sequence shown here is derived from an EMBL/GenBank/DDBJ whole genome shotgun (WGS) entry which is preliminary data.</text>
</comment>
<dbReference type="RefSeq" id="WP_308950749.1">
    <property type="nucleotide sequence ID" value="NZ_JARXHW010000027.1"/>
</dbReference>